<proteinExistence type="predicted"/>
<dbReference type="AlphaFoldDB" id="A0A366XTS1"/>
<dbReference type="Proteomes" id="UP000253314">
    <property type="component" value="Unassembled WGS sequence"/>
</dbReference>
<reference evidence="1 2" key="1">
    <citation type="submission" date="2018-07" db="EMBL/GenBank/DDBJ databases">
        <title>Lottiidibacillus patelloidae gen. nov., sp. nov., isolated from the intestinal tract of a marine limpet and the reclassification of B. taeanensis BH030017T, B. algicola KMM 3737T and B. hwajinpoensis SW-72T as genus Lottiidibacillus.</title>
        <authorList>
            <person name="Liu R."/>
            <person name="Huang Z."/>
        </authorList>
    </citation>
    <scope>NUCLEOTIDE SEQUENCE [LARGE SCALE GENOMIC DNA]</scope>
    <source>
        <strain evidence="1 2">BH030017</strain>
    </source>
</reference>
<sequence length="60" mass="7524">MDFYKTYAKAFYKKLSERKLKDYFHHMQRYREKGMLVESMELEMEIIRTVALEKEIQLER</sequence>
<name>A0A366XTS1_9BACI</name>
<dbReference type="RefSeq" id="WP_113806232.1">
    <property type="nucleotide sequence ID" value="NZ_QOCW01000010.1"/>
</dbReference>
<protein>
    <submittedName>
        <fullName evidence="1">Uncharacterized protein</fullName>
    </submittedName>
</protein>
<evidence type="ECO:0000313" key="1">
    <source>
        <dbReference type="EMBL" id="RBW69542.1"/>
    </source>
</evidence>
<evidence type="ECO:0000313" key="2">
    <source>
        <dbReference type="Proteomes" id="UP000253314"/>
    </source>
</evidence>
<accession>A0A366XTS1</accession>
<dbReference type="EMBL" id="QOCW01000010">
    <property type="protein sequence ID" value="RBW69542.1"/>
    <property type="molecule type" value="Genomic_DNA"/>
</dbReference>
<gene>
    <name evidence="1" type="ORF">DS031_11530</name>
</gene>
<organism evidence="1 2">
    <name type="scientific">Bacillus taeanensis</name>
    <dbReference type="NCBI Taxonomy" id="273032"/>
    <lineage>
        <taxon>Bacteria</taxon>
        <taxon>Bacillati</taxon>
        <taxon>Bacillota</taxon>
        <taxon>Bacilli</taxon>
        <taxon>Bacillales</taxon>
        <taxon>Bacillaceae</taxon>
        <taxon>Bacillus</taxon>
    </lineage>
</organism>
<keyword evidence="2" id="KW-1185">Reference proteome</keyword>
<comment type="caution">
    <text evidence="1">The sequence shown here is derived from an EMBL/GenBank/DDBJ whole genome shotgun (WGS) entry which is preliminary data.</text>
</comment>